<gene>
    <name evidence="12" type="ORF">PAUS00366_LOCUS15511</name>
</gene>
<proteinExistence type="predicted"/>
<comment type="subcellular location">
    <subcellularLocation>
        <location evidence="1">Vacuole membrane</location>
        <topology evidence="1">Multi-pass membrane protein</topology>
    </subcellularLocation>
</comment>
<keyword evidence="5" id="KW-0547">Nucleotide-binding</keyword>
<evidence type="ECO:0000256" key="4">
    <source>
        <dbReference type="ARBA" id="ARBA00022737"/>
    </source>
</evidence>
<evidence type="ECO:0000256" key="6">
    <source>
        <dbReference type="ARBA" id="ARBA00022840"/>
    </source>
</evidence>
<dbReference type="GO" id="GO:0005524">
    <property type="term" value="F:ATP binding"/>
    <property type="evidence" value="ECO:0007669"/>
    <property type="project" value="UniProtKB-KW"/>
</dbReference>
<keyword evidence="4" id="KW-0677">Repeat</keyword>
<dbReference type="FunFam" id="1.20.1560.10:FF:000063">
    <property type="entry name" value="Multidrug resistance protein ABC transporter"/>
    <property type="match status" value="1"/>
</dbReference>
<dbReference type="InterPro" id="IPR003593">
    <property type="entry name" value="AAA+_ATPase"/>
</dbReference>
<evidence type="ECO:0000313" key="12">
    <source>
        <dbReference type="EMBL" id="CAE0722755.1"/>
    </source>
</evidence>
<evidence type="ECO:0000259" key="10">
    <source>
        <dbReference type="PROSITE" id="PS50893"/>
    </source>
</evidence>
<dbReference type="Gene3D" id="3.40.50.300">
    <property type="entry name" value="P-loop containing nucleotide triphosphate hydrolases"/>
    <property type="match status" value="1"/>
</dbReference>
<feature type="transmembrane region" description="Helical" evidence="9">
    <location>
        <begin position="98"/>
        <end position="114"/>
    </location>
</feature>
<feature type="transmembrane region" description="Helical" evidence="9">
    <location>
        <begin position="148"/>
        <end position="178"/>
    </location>
</feature>
<dbReference type="Pfam" id="PF00005">
    <property type="entry name" value="ABC_tran"/>
    <property type="match status" value="1"/>
</dbReference>
<keyword evidence="8 9" id="KW-0472">Membrane</keyword>
<protein>
    <recommendedName>
        <fullName evidence="13">ABC transporter domain-containing protein</fullName>
    </recommendedName>
</protein>
<accession>A0A7S4APK6</accession>
<dbReference type="SMART" id="SM00382">
    <property type="entry name" value="AAA"/>
    <property type="match status" value="1"/>
</dbReference>
<evidence type="ECO:0000256" key="5">
    <source>
        <dbReference type="ARBA" id="ARBA00022741"/>
    </source>
</evidence>
<dbReference type="InterPro" id="IPR003439">
    <property type="entry name" value="ABC_transporter-like_ATP-bd"/>
</dbReference>
<evidence type="ECO:0000256" key="7">
    <source>
        <dbReference type="ARBA" id="ARBA00022989"/>
    </source>
</evidence>
<evidence type="ECO:0000256" key="8">
    <source>
        <dbReference type="ARBA" id="ARBA00023136"/>
    </source>
</evidence>
<evidence type="ECO:0008006" key="13">
    <source>
        <dbReference type="Google" id="ProtNLM"/>
    </source>
</evidence>
<dbReference type="FunFam" id="3.40.50.300:FF:000565">
    <property type="entry name" value="ABC bile acid transporter"/>
    <property type="match status" value="1"/>
</dbReference>
<keyword evidence="7 9" id="KW-1133">Transmembrane helix</keyword>
<dbReference type="GO" id="GO:0140359">
    <property type="term" value="F:ABC-type transporter activity"/>
    <property type="evidence" value="ECO:0007669"/>
    <property type="project" value="InterPro"/>
</dbReference>
<dbReference type="InterPro" id="IPR027417">
    <property type="entry name" value="P-loop_NTPase"/>
</dbReference>
<sequence>MTIEERSTGHVGIDVYLYWARAAGGVWVAFIIILAFVAAEFIGVLSKWWLTYWSAHGTENNQMYFLGIYGLINLMTVVGLFLRIIFILMAGLRASRKIYSGLLQIIMHAPMSFFDTTPIGRIINRFGQDMYTIDSQIVTTLRSYISTILSVVSALVVNAGVSPAFTISIIPLVFYYAAQQKFFTMTYRELKRLDSVSRSPIYALLGETIDGVATIRAHAGEASLTLRLENMLDVQQNAYYLLCVAQCWLAIRLELVGTLIITLACLFPIWHHEYFGADPKFAGLAGIAISYALSITQSLNWSVRMASDLEASMISVERVRSYCQVESEASRDTNEDTRLPESWPSGGSIVFKNASLRYRPGLPRVLKGLDIELPKRSKIGVVGRTGAGKSTLMVSLLRIVELDSGKIFIDGQDTLKIGLTKLRSNIAVIPQDPVLFSGTIRSNLDPFGDFRDDDIFTVLTRVGLFTNTKASTSTDSLSSLGLSQLQSLHDIVKEGGSNFSVGQRQLLVIARALLSGASIVIMDEATAAVDADTDARIQKVMRSEFADATCITIAHRINTIMDSDFILVMDNGKAAEFDTPKKLIAKGGMFRDLVQAASHEH</sequence>
<feature type="transmembrane region" description="Helical" evidence="9">
    <location>
        <begin position="281"/>
        <end position="303"/>
    </location>
</feature>
<feature type="transmembrane region" description="Helical" evidence="9">
    <location>
        <begin position="239"/>
        <end position="269"/>
    </location>
</feature>
<dbReference type="CDD" id="cd18603">
    <property type="entry name" value="ABC_6TM_MRP1_2_3_6_D2_like"/>
    <property type="match status" value="1"/>
</dbReference>
<dbReference type="InterPro" id="IPR017871">
    <property type="entry name" value="ABC_transporter-like_CS"/>
</dbReference>
<evidence type="ECO:0000256" key="1">
    <source>
        <dbReference type="ARBA" id="ARBA00004128"/>
    </source>
</evidence>
<dbReference type="InterPro" id="IPR050173">
    <property type="entry name" value="ABC_transporter_C-like"/>
</dbReference>
<dbReference type="Gene3D" id="1.20.1560.10">
    <property type="entry name" value="ABC transporter type 1, transmembrane domain"/>
    <property type="match status" value="1"/>
</dbReference>
<feature type="transmembrane region" description="Helical" evidence="9">
    <location>
        <begin position="26"/>
        <end position="50"/>
    </location>
</feature>
<organism evidence="12">
    <name type="scientific">Pseudo-nitzschia australis</name>
    <dbReference type="NCBI Taxonomy" id="44445"/>
    <lineage>
        <taxon>Eukaryota</taxon>
        <taxon>Sar</taxon>
        <taxon>Stramenopiles</taxon>
        <taxon>Ochrophyta</taxon>
        <taxon>Bacillariophyta</taxon>
        <taxon>Bacillariophyceae</taxon>
        <taxon>Bacillariophycidae</taxon>
        <taxon>Bacillariales</taxon>
        <taxon>Bacillariaceae</taxon>
        <taxon>Pseudo-nitzschia</taxon>
    </lineage>
</organism>
<keyword evidence="3 9" id="KW-0812">Transmembrane</keyword>
<dbReference type="PANTHER" id="PTHR24223:SF443">
    <property type="entry name" value="MULTIDRUG-RESISTANCE LIKE PROTEIN 1, ISOFORM I"/>
    <property type="match status" value="1"/>
</dbReference>
<evidence type="ECO:0000256" key="3">
    <source>
        <dbReference type="ARBA" id="ARBA00022692"/>
    </source>
</evidence>
<dbReference type="PROSITE" id="PS50929">
    <property type="entry name" value="ABC_TM1F"/>
    <property type="match status" value="1"/>
</dbReference>
<dbReference type="PROSITE" id="PS00211">
    <property type="entry name" value="ABC_TRANSPORTER_1"/>
    <property type="match status" value="1"/>
</dbReference>
<dbReference type="PROSITE" id="PS50893">
    <property type="entry name" value="ABC_TRANSPORTER_2"/>
    <property type="match status" value="1"/>
</dbReference>
<dbReference type="EMBL" id="HBIX01022171">
    <property type="protein sequence ID" value="CAE0722755.1"/>
    <property type="molecule type" value="Transcribed_RNA"/>
</dbReference>
<evidence type="ECO:0000256" key="9">
    <source>
        <dbReference type="SAM" id="Phobius"/>
    </source>
</evidence>
<evidence type="ECO:0000256" key="2">
    <source>
        <dbReference type="ARBA" id="ARBA00022448"/>
    </source>
</evidence>
<keyword evidence="2" id="KW-0813">Transport</keyword>
<evidence type="ECO:0000259" key="11">
    <source>
        <dbReference type="PROSITE" id="PS50929"/>
    </source>
</evidence>
<name>A0A7S4APK6_9STRA</name>
<dbReference type="InterPro" id="IPR036640">
    <property type="entry name" value="ABC1_TM_sf"/>
</dbReference>
<dbReference type="SUPFAM" id="SSF90123">
    <property type="entry name" value="ABC transporter transmembrane region"/>
    <property type="match status" value="1"/>
</dbReference>
<dbReference type="GO" id="GO:0016887">
    <property type="term" value="F:ATP hydrolysis activity"/>
    <property type="evidence" value="ECO:0007669"/>
    <property type="project" value="InterPro"/>
</dbReference>
<dbReference type="Pfam" id="PF00664">
    <property type="entry name" value="ABC_membrane"/>
    <property type="match status" value="1"/>
</dbReference>
<feature type="transmembrane region" description="Helical" evidence="9">
    <location>
        <begin position="62"/>
        <end position="86"/>
    </location>
</feature>
<keyword evidence="6" id="KW-0067">ATP-binding</keyword>
<dbReference type="InterPro" id="IPR011527">
    <property type="entry name" value="ABC1_TM_dom"/>
</dbReference>
<dbReference type="SUPFAM" id="SSF52540">
    <property type="entry name" value="P-loop containing nucleoside triphosphate hydrolases"/>
    <property type="match status" value="1"/>
</dbReference>
<feature type="domain" description="ABC transporter" evidence="10">
    <location>
        <begin position="351"/>
        <end position="596"/>
    </location>
</feature>
<reference evidence="12" key="1">
    <citation type="submission" date="2021-01" db="EMBL/GenBank/DDBJ databases">
        <authorList>
            <person name="Corre E."/>
            <person name="Pelletier E."/>
            <person name="Niang G."/>
            <person name="Scheremetjew M."/>
            <person name="Finn R."/>
            <person name="Kale V."/>
            <person name="Holt S."/>
            <person name="Cochrane G."/>
            <person name="Meng A."/>
            <person name="Brown T."/>
            <person name="Cohen L."/>
        </authorList>
    </citation>
    <scope>NUCLEOTIDE SEQUENCE</scope>
    <source>
        <strain evidence="12">10249 10 AB</strain>
    </source>
</reference>
<dbReference type="GO" id="GO:0005774">
    <property type="term" value="C:vacuolar membrane"/>
    <property type="evidence" value="ECO:0007669"/>
    <property type="project" value="UniProtKB-SubCell"/>
</dbReference>
<dbReference type="CDD" id="cd03244">
    <property type="entry name" value="ABCC_MRP_domain2"/>
    <property type="match status" value="1"/>
</dbReference>
<dbReference type="AlphaFoldDB" id="A0A7S4APK6"/>
<feature type="domain" description="ABC transmembrane type-1" evidence="11">
    <location>
        <begin position="26"/>
        <end position="311"/>
    </location>
</feature>
<dbReference type="PANTHER" id="PTHR24223">
    <property type="entry name" value="ATP-BINDING CASSETTE SUB-FAMILY C"/>
    <property type="match status" value="1"/>
</dbReference>